<organism evidence="1 2">
    <name type="scientific">Peptoniphilus olsenii</name>
    <dbReference type="NCBI Taxonomy" id="411570"/>
    <lineage>
        <taxon>Bacteria</taxon>
        <taxon>Bacillati</taxon>
        <taxon>Bacillota</taxon>
        <taxon>Tissierellia</taxon>
        <taxon>Tissierellales</taxon>
        <taxon>Peptoniphilaceae</taxon>
        <taxon>Peptoniphilus</taxon>
    </lineage>
</organism>
<gene>
    <name evidence="1" type="ORF">ABID14_001185</name>
</gene>
<accession>A0ABV2J9V4</accession>
<name>A0ABV2J9V4_9FIRM</name>
<dbReference type="EMBL" id="JBEPMA010000006">
    <property type="protein sequence ID" value="MET3617551.1"/>
    <property type="molecule type" value="Genomic_DNA"/>
</dbReference>
<proteinExistence type="predicted"/>
<evidence type="ECO:0000313" key="2">
    <source>
        <dbReference type="Proteomes" id="UP001549162"/>
    </source>
</evidence>
<comment type="caution">
    <text evidence="1">The sequence shown here is derived from an EMBL/GenBank/DDBJ whole genome shotgun (WGS) entry which is preliminary data.</text>
</comment>
<sequence>MQKIKFPKAKETSVDVVLRTKNKDLRLNDYILIFVETKNDVIDIIKHKRFTIKNNEKKLDTVIEPVYIKNIYEEKNLESKNMENLSLLDYKFSELEIYFRGGNDYETKKTYFYIDIEKELKNSPYFENLIEDIDSNKRLPINLAIFFMKENNCQIIDGSVLYINTELDKRILIENPDLFNVNTNDDFRIMALFYPLDESDDKLYTYKMSIWDTLFYSKILVGTSKKAEI</sequence>
<evidence type="ECO:0000313" key="1">
    <source>
        <dbReference type="EMBL" id="MET3617551.1"/>
    </source>
</evidence>
<reference evidence="1 2" key="1">
    <citation type="submission" date="2024-06" db="EMBL/GenBank/DDBJ databases">
        <title>Genomic Encyclopedia of Type Strains, Phase IV (KMG-IV): sequencing the most valuable type-strain genomes for metagenomic binning, comparative biology and taxonomic classification.</title>
        <authorList>
            <person name="Goeker M."/>
        </authorList>
    </citation>
    <scope>NUCLEOTIDE SEQUENCE [LARGE SCALE GENOMIC DNA]</scope>
    <source>
        <strain evidence="1 2">DSM 21460</strain>
    </source>
</reference>
<dbReference type="Proteomes" id="UP001549162">
    <property type="component" value="Unassembled WGS sequence"/>
</dbReference>
<keyword evidence="2" id="KW-1185">Reference proteome</keyword>
<protein>
    <submittedName>
        <fullName evidence="1">Uncharacterized protein</fullName>
    </submittedName>
</protein>